<evidence type="ECO:0000256" key="5">
    <source>
        <dbReference type="ARBA" id="ARBA00022741"/>
    </source>
</evidence>
<keyword evidence="12" id="KW-0966">Cell projection</keyword>
<comment type="subcellular location">
    <subcellularLocation>
        <location evidence="1">Cytoplasm</location>
        <location evidence="1">Cytoskeleton</location>
        <location evidence="1">Cilium axoneme</location>
    </subcellularLocation>
</comment>
<dbReference type="GO" id="GO:0030286">
    <property type="term" value="C:dynein complex"/>
    <property type="evidence" value="ECO:0007669"/>
    <property type="project" value="UniProtKB-KW"/>
</dbReference>
<name>A0A8S4DC80_PLUXY</name>
<dbReference type="InterPro" id="IPR035699">
    <property type="entry name" value="AAA_6"/>
</dbReference>
<evidence type="ECO:0000313" key="17">
    <source>
        <dbReference type="Proteomes" id="UP000653454"/>
    </source>
</evidence>
<evidence type="ECO:0000256" key="1">
    <source>
        <dbReference type="ARBA" id="ARBA00004430"/>
    </source>
</evidence>
<evidence type="ECO:0000256" key="13">
    <source>
        <dbReference type="SAM" id="Coils"/>
    </source>
</evidence>
<dbReference type="SMART" id="SM00382">
    <property type="entry name" value="AAA"/>
    <property type="match status" value="2"/>
</dbReference>
<protein>
    <submittedName>
        <fullName evidence="16">(diamondback moth) hypothetical protein</fullName>
    </submittedName>
</protein>
<evidence type="ECO:0000256" key="8">
    <source>
        <dbReference type="ARBA" id="ARBA00023054"/>
    </source>
</evidence>
<dbReference type="InterPro" id="IPR027417">
    <property type="entry name" value="P-loop_NTPase"/>
</dbReference>
<dbReference type="InterPro" id="IPR042228">
    <property type="entry name" value="Dynein_linker_3"/>
</dbReference>
<gene>
    <name evidence="16" type="ORF">PLXY2_LOCUS1280</name>
</gene>
<keyword evidence="4" id="KW-0677">Repeat</keyword>
<dbReference type="Gene3D" id="1.20.58.1120">
    <property type="match status" value="1"/>
</dbReference>
<evidence type="ECO:0000256" key="4">
    <source>
        <dbReference type="ARBA" id="ARBA00022737"/>
    </source>
</evidence>
<evidence type="ECO:0000256" key="12">
    <source>
        <dbReference type="ARBA" id="ARBA00023273"/>
    </source>
</evidence>
<dbReference type="GO" id="GO:0005930">
    <property type="term" value="C:axoneme"/>
    <property type="evidence" value="ECO:0007669"/>
    <property type="project" value="UniProtKB-SubCell"/>
</dbReference>
<keyword evidence="11" id="KW-0206">Cytoskeleton</keyword>
<evidence type="ECO:0000256" key="9">
    <source>
        <dbReference type="ARBA" id="ARBA00023069"/>
    </source>
</evidence>
<dbReference type="Pfam" id="PF17852">
    <property type="entry name" value="Dynein_AAA_lid"/>
    <property type="match status" value="1"/>
</dbReference>
<dbReference type="InterPro" id="IPR042222">
    <property type="entry name" value="Dynein_2_N"/>
</dbReference>
<dbReference type="GO" id="GO:0007018">
    <property type="term" value="P:microtubule-based movement"/>
    <property type="evidence" value="ECO:0007669"/>
    <property type="project" value="InterPro"/>
</dbReference>
<dbReference type="FunFam" id="1.20.140.100:FF:000004">
    <property type="entry name" value="Dynein axonemal heavy chain 6"/>
    <property type="match status" value="1"/>
</dbReference>
<keyword evidence="2" id="KW-0963">Cytoplasm</keyword>
<dbReference type="GO" id="GO:0045505">
    <property type="term" value="F:dynein intermediate chain binding"/>
    <property type="evidence" value="ECO:0007669"/>
    <property type="project" value="InterPro"/>
</dbReference>
<evidence type="ECO:0000259" key="15">
    <source>
        <dbReference type="SMART" id="SM00382"/>
    </source>
</evidence>
<dbReference type="CDD" id="cd00009">
    <property type="entry name" value="AAA"/>
    <property type="match status" value="1"/>
</dbReference>
<dbReference type="Proteomes" id="UP000653454">
    <property type="component" value="Unassembled WGS sequence"/>
</dbReference>
<dbReference type="PANTHER" id="PTHR45703">
    <property type="entry name" value="DYNEIN HEAVY CHAIN"/>
    <property type="match status" value="1"/>
</dbReference>
<dbReference type="GO" id="GO:0005874">
    <property type="term" value="C:microtubule"/>
    <property type="evidence" value="ECO:0007669"/>
    <property type="project" value="UniProtKB-KW"/>
</dbReference>
<dbReference type="InterPro" id="IPR003593">
    <property type="entry name" value="AAA+_ATPase"/>
</dbReference>
<comment type="caution">
    <text evidence="16">The sequence shown here is derived from an EMBL/GenBank/DDBJ whole genome shotgun (WGS) entry which is preliminary data.</text>
</comment>
<feature type="region of interest" description="Disordered" evidence="14">
    <location>
        <begin position="1"/>
        <end position="40"/>
    </location>
</feature>
<dbReference type="InterPro" id="IPR013602">
    <property type="entry name" value="Dynein_heavy_linker"/>
</dbReference>
<keyword evidence="7" id="KW-0243">Dynein</keyword>
<dbReference type="Pfam" id="PF12774">
    <property type="entry name" value="AAA_6"/>
    <property type="match status" value="3"/>
</dbReference>
<dbReference type="FunFam" id="1.10.287.2620:FF:000002">
    <property type="entry name" value="Dynein heavy chain 2, axonemal"/>
    <property type="match status" value="1"/>
</dbReference>
<accession>A0A8S4DC80</accession>
<organism evidence="16 17">
    <name type="scientific">Plutella xylostella</name>
    <name type="common">Diamondback moth</name>
    <name type="synonym">Plutella maculipennis</name>
    <dbReference type="NCBI Taxonomy" id="51655"/>
    <lineage>
        <taxon>Eukaryota</taxon>
        <taxon>Metazoa</taxon>
        <taxon>Ecdysozoa</taxon>
        <taxon>Arthropoda</taxon>
        <taxon>Hexapoda</taxon>
        <taxon>Insecta</taxon>
        <taxon>Pterygota</taxon>
        <taxon>Neoptera</taxon>
        <taxon>Endopterygota</taxon>
        <taxon>Lepidoptera</taxon>
        <taxon>Glossata</taxon>
        <taxon>Ditrysia</taxon>
        <taxon>Yponomeutoidea</taxon>
        <taxon>Plutellidae</taxon>
        <taxon>Plutella</taxon>
    </lineage>
</organism>
<dbReference type="EMBL" id="CAJHNJ030000003">
    <property type="protein sequence ID" value="CAG9093230.1"/>
    <property type="molecule type" value="Genomic_DNA"/>
</dbReference>
<dbReference type="Gene3D" id="1.10.8.710">
    <property type="match status" value="2"/>
</dbReference>
<feature type="domain" description="AAA+ ATPase" evidence="15">
    <location>
        <begin position="2262"/>
        <end position="2406"/>
    </location>
</feature>
<dbReference type="Gene3D" id="1.10.287.2620">
    <property type="match status" value="1"/>
</dbReference>
<dbReference type="Gene3D" id="3.40.50.300">
    <property type="entry name" value="P-loop containing nucleotide triphosphate hydrolases"/>
    <property type="match status" value="4"/>
</dbReference>
<evidence type="ECO:0000313" key="16">
    <source>
        <dbReference type="EMBL" id="CAG9093230.1"/>
    </source>
</evidence>
<sequence length="2458" mass="281577">MASGDRKRRSEDGRPPRPSRFIPQARGAPQLPWMPRAGYDHELDKDSKLVRAARSNYPEGDGENICTEFPPLMQAKSWTKGVPYRDSFEHNKPADTIGNCYTPSTKTMRIVHMPPKKRPPAQLFGPLGPNGETQFPPLRPWAEREKERLAKLEREKERNVAPKGIIRLEDLISGEYERKKAAEKEAKRRMIQKKRREQHEKELAEKEALRRFLEKREFELPRDPDDQKQEMIKVTEEEHYRPLDEDEMKRIDYYLTKSLVGKYLPDFPQHLYERARAAVKAQTAHIKRGLMELTYRDCVRQSEAEIREAFESAMKRCLLTYILSDPSERLRLRISHLPPLWPALQVRAPMPWRAAKVRAKQAVEMIYFEGNPLVVYLTQMGHDRFKDMLICDMNKMQEGLPFPQYPAEFTERLTRLCQESRADLENNWLIDVADTMVRMREHWAVYVAKTRKGSTYQVEHFFRAIHSLMSRQIRDLVERSVRHFASYFAYYFEGNDYGADYADYTYTKWPLLRIKASAVPGSSAIALDPSPRHVQTAIVKCFHHIAHVNYQLPTVDAIMYPGVKRPKPNLYSVYPDEEYITKIIDESVEYFKLNRAGPQSYLKMYEKYYYLLDGTAERELDEFFALDPQPYLREFSERIHQYEVLHDELLFLRRDIPLNMVLLDCAPLNDALCACARRLRARIVEHFVMVNRKWNRDHVPEPLVKRPSKLHRICNVYEEMAARSSETPETTAQLVELISYIQECRDSAMLDLRLKARTTAEYVLFLMDHAHLSNEDINLNTRVFQWPFDMEENIDLTLKTLNTKKTMAEDKLRSRKAIFEEKLKRHEKDLDLFRRFDPPLLNIDLLTEVVGKIDEIHNNLLEDKREADDIINEETLLEQEVSVYFSLQSMLAGAQPFHRLWHTARDFYEGYQLWYHGPFAGLDAAQITEDVEQWWKLLYKLGKQLFEFPGAKRIADMVRNKLEKFKVLLPVLCAICNKGMRDRHWAKISALIGTEVIHNPETTLADMVEQGVHVFAAQLEEIEQYASKEYALETALNKMKEEWAPVKFDVVPYRDTGVGILSGLDDIQQLLDEHILKSQSMRGSPYVKAFEEDMVAWEERLIRMQDALDQWLQCQATWMYLEPIFSSEDIMRQMPTEARNFRDVDKEWRTIMAATTKDPNVLNATDYPGLLKKLKYNNALLDDIQRGLNDYLEMKRLFFPRFFFLSNDELLEILSETKDPMKVQPHLKKCFEGIYTLEFNAAKEIIGMVSSEGEMVKLTSSIQPADAKGMVERWLQQLEQQMVISLRDVASEAAAGYRGAARDSWALAWPGQLVQCCACIEYTKEWGRQTVVSWDVASGAAAGYRGAARDSWALAWPGQLVQCCACIEYTKETTEAIEQQTLKAQVERSTSQINALVELLQEGLTPPASLTIEALIVLDVHGRAIQEELLRSKVTSTSDFLWLSQLRYSWRGPRLLCSMVTTELDYGFEYLGNSARLVATPLTDRCYRTLMSALKLNLGGAPEGPAGTGKTETTKDLAKAVAKKCVVFNCSDGLDYKALGKFFKGLAASGSWACFDEFNRIELEVLSVVAQQLRTLQLAILRRAKRLVFEGTELALDLTAAVFITMNPGAKRLVFEGTELALDLTAAVFITMNPAILHRAKRLVFEGTELALDLTAAVFITMNPGAKRLVFEGTELALDLTAAVFITMNPGYAGRTELPDNLKVLFRTVAMMVPDYAMIGEITLYSNGFVNAGPLAAKIVQAYKLCSEQLSSQRHYDYGMRAVKSVLLAAGALKKNYPDKDETQLVLRAIIDVNMPKFLSQVCYYQQFCLLKEVAVKSVLLAAGALKKNYPDKDETQLVLRAIIDVYMPKFLSQDVPLFTGIYSDLFPGVAVLVPDRAELAGCVRAELARRDLQPTPWYTDKITQIYEMMLVRHGFMLVGPPMGGKTQAYQTLAEALRALQTMVPPPRHRESAAVYRVINPKAITMGQLYGCFDPASHEWSDGVLAIAFREYAVSVTRERKWIVFDGPVDAVWIENMNTVLDDNKKLCLMSGEIIQMTSKMNLIFEAEELEHASPATVSRCGMVYMQPDQLGWRAFLASYNIHLTEKLIPEQFDLIQELIGWLVPAIFDFIQHKCTMFVSVGEIHQFHSFTRLFTCLLENETQFSTLWLQNIFIFCLLWGLCPTINGESRKLFDSYFRKLLEGGTQAHPKPKSFKLTRSQLFPDKDLVFDYVYDKRNNGTWIPWVELEKEAHIAGNAKVNEIIIPTNESACLRYLVALSVASQIPIIVVGPTGTGKTSLILNYIMSLPKAKYITNTIYFSARTTANQTQDIIMSKVDRRRKGVFGPSMGKKCVLFVDDLSMPQPEQYGAQPPLELLRQWRDHGYWYETKGHARQQLLDVVSRNEMEIGTIWTILALDHSRVLVRSLEGDGAYAVPTTKNYASEISTLGIFAKVNPTAVQWKGLALGNRLLDHGVPYAR</sequence>
<feature type="compositionally biased region" description="Basic and acidic residues" evidence="14">
    <location>
        <begin position="1"/>
        <end position="15"/>
    </location>
</feature>
<dbReference type="Pfam" id="PF12775">
    <property type="entry name" value="AAA_7"/>
    <property type="match status" value="1"/>
</dbReference>
<dbReference type="GO" id="GO:0005524">
    <property type="term" value="F:ATP binding"/>
    <property type="evidence" value="ECO:0007669"/>
    <property type="project" value="UniProtKB-KW"/>
</dbReference>
<feature type="coiled-coil region" evidence="13">
    <location>
        <begin position="187"/>
        <end position="216"/>
    </location>
</feature>
<dbReference type="Gene3D" id="3.20.180.20">
    <property type="entry name" value="Dynein heavy chain, N-terminal domain 2"/>
    <property type="match status" value="1"/>
</dbReference>
<evidence type="ECO:0000256" key="10">
    <source>
        <dbReference type="ARBA" id="ARBA00023175"/>
    </source>
</evidence>
<evidence type="ECO:0000256" key="7">
    <source>
        <dbReference type="ARBA" id="ARBA00023017"/>
    </source>
</evidence>
<keyword evidence="10" id="KW-0505">Motor protein</keyword>
<evidence type="ECO:0000256" key="6">
    <source>
        <dbReference type="ARBA" id="ARBA00022840"/>
    </source>
</evidence>
<dbReference type="InterPro" id="IPR043157">
    <property type="entry name" value="Dynein_AAA1S"/>
</dbReference>
<keyword evidence="3" id="KW-0493">Microtubule</keyword>
<dbReference type="FunFam" id="3.20.180.20:FF:000003">
    <property type="entry name" value="Dynein heavy chain 12, axonemal"/>
    <property type="match status" value="1"/>
</dbReference>
<evidence type="ECO:0000256" key="3">
    <source>
        <dbReference type="ARBA" id="ARBA00022701"/>
    </source>
</evidence>
<dbReference type="PANTHER" id="PTHR45703:SF1">
    <property type="entry name" value="DYNEINS HEAVY CHAIN"/>
    <property type="match status" value="1"/>
</dbReference>
<dbReference type="Pfam" id="PF08393">
    <property type="entry name" value="DHC_N2"/>
    <property type="match status" value="1"/>
</dbReference>
<keyword evidence="6" id="KW-0067">ATP-binding</keyword>
<keyword evidence="9" id="KW-0969">Cilium</keyword>
<feature type="domain" description="AAA+ ATPase" evidence="15">
    <location>
        <begin position="1496"/>
        <end position="1650"/>
    </location>
</feature>
<reference evidence="16" key="1">
    <citation type="submission" date="2020-11" db="EMBL/GenBank/DDBJ databases">
        <authorList>
            <person name="Whiteford S."/>
        </authorList>
    </citation>
    <scope>NUCLEOTIDE SEQUENCE</scope>
</reference>
<dbReference type="GO" id="GO:0051959">
    <property type="term" value="F:dynein light intermediate chain binding"/>
    <property type="evidence" value="ECO:0007669"/>
    <property type="project" value="InterPro"/>
</dbReference>
<proteinExistence type="predicted"/>
<dbReference type="InterPro" id="IPR026983">
    <property type="entry name" value="DHC"/>
</dbReference>
<dbReference type="Gene3D" id="1.20.140.100">
    <property type="entry name" value="Dynein heavy chain, N-terminal domain 2"/>
    <property type="match status" value="1"/>
</dbReference>
<keyword evidence="8 13" id="KW-0175">Coiled coil</keyword>
<keyword evidence="17" id="KW-1185">Reference proteome</keyword>
<evidence type="ECO:0000256" key="11">
    <source>
        <dbReference type="ARBA" id="ARBA00023212"/>
    </source>
</evidence>
<dbReference type="FunFam" id="3.40.50.300:FF:001328">
    <property type="entry name" value="Dynein heavy chain 6, axonemal"/>
    <property type="match status" value="1"/>
</dbReference>
<keyword evidence="5" id="KW-0547">Nucleotide-binding</keyword>
<dbReference type="SUPFAM" id="SSF52540">
    <property type="entry name" value="P-loop containing nucleoside triphosphate hydrolases"/>
    <property type="match status" value="3"/>
</dbReference>
<evidence type="ECO:0000256" key="2">
    <source>
        <dbReference type="ARBA" id="ARBA00022490"/>
    </source>
</evidence>
<dbReference type="InterPro" id="IPR041466">
    <property type="entry name" value="Dynein_AAA5_ext"/>
</dbReference>
<dbReference type="FunFam" id="1.10.8.710:FF:000001">
    <property type="entry name" value="Dynein axonemal heavy chain 2"/>
    <property type="match status" value="1"/>
</dbReference>
<evidence type="ECO:0000256" key="14">
    <source>
        <dbReference type="SAM" id="MobiDB-lite"/>
    </source>
</evidence>
<dbReference type="FunFam" id="3.40.50.300:FF:000044">
    <property type="entry name" value="Dynein heavy chain 5, axonemal"/>
    <property type="match status" value="1"/>
</dbReference>